<feature type="region of interest" description="Disordered" evidence="1">
    <location>
        <begin position="224"/>
        <end position="349"/>
    </location>
</feature>
<keyword evidence="3" id="KW-1185">Reference proteome</keyword>
<feature type="region of interest" description="Disordered" evidence="1">
    <location>
        <begin position="1"/>
        <end position="89"/>
    </location>
</feature>
<protein>
    <submittedName>
        <fullName evidence="2">Uncharacterized protein</fullName>
    </submittedName>
</protein>
<dbReference type="RefSeq" id="XP_007730674.1">
    <property type="nucleotide sequence ID" value="XM_007732484.1"/>
</dbReference>
<organism evidence="2 3">
    <name type="scientific">Capronia epimyces CBS 606.96</name>
    <dbReference type="NCBI Taxonomy" id="1182542"/>
    <lineage>
        <taxon>Eukaryota</taxon>
        <taxon>Fungi</taxon>
        <taxon>Dikarya</taxon>
        <taxon>Ascomycota</taxon>
        <taxon>Pezizomycotina</taxon>
        <taxon>Eurotiomycetes</taxon>
        <taxon>Chaetothyriomycetidae</taxon>
        <taxon>Chaetothyriales</taxon>
        <taxon>Herpotrichiellaceae</taxon>
        <taxon>Capronia</taxon>
    </lineage>
</organism>
<feature type="compositionally biased region" description="Basic and acidic residues" evidence="1">
    <location>
        <begin position="233"/>
        <end position="250"/>
    </location>
</feature>
<evidence type="ECO:0000313" key="3">
    <source>
        <dbReference type="Proteomes" id="UP000019478"/>
    </source>
</evidence>
<evidence type="ECO:0000256" key="1">
    <source>
        <dbReference type="SAM" id="MobiDB-lite"/>
    </source>
</evidence>
<sequence>MANDGEEHQGKVEEHSRRDSWLHHNRSPLIPLPLRTRRRLETEDSVGPVTGRVKAACPNHSIQSGSGTEDQSVSTACGNRRSPSELPPVRHDSWTKLVWEQLPNSKAASWSSISCPSEVENERAKRAPISRPNVKALGERERVEYDQRGPVQPFSARLSRSEAEPGHNGVEDGHTLELDVRDGHEPGVSSPLVPHDVEGREDPGQQLRLVTEIDEILDMYFQQGDHGSTQMPKNEHGREGEGELERDRPGCCRTQHGDSITQPRSHSHSHSRCAAEKKPSVSFGAASDPSVRGTLGVEGPKLHPRLHDPDHYHDHDHDPDIPPSSRASVHRDATATTTTTGSSETQTRCGANANNLSRALSASLSVSIATQLPFIVPVTVLDANGQSWI</sequence>
<dbReference type="AlphaFoldDB" id="W9Y8V2"/>
<feature type="compositionally biased region" description="Basic and acidic residues" evidence="1">
    <location>
        <begin position="159"/>
        <end position="185"/>
    </location>
</feature>
<gene>
    <name evidence="2" type="ORF">A1O3_02343</name>
</gene>
<feature type="compositionally biased region" description="Polar residues" evidence="1">
    <location>
        <begin position="60"/>
        <end position="77"/>
    </location>
</feature>
<dbReference type="Proteomes" id="UP000019478">
    <property type="component" value="Unassembled WGS sequence"/>
</dbReference>
<proteinExistence type="predicted"/>
<name>W9Y8V2_9EURO</name>
<accession>W9Y8V2</accession>
<feature type="region of interest" description="Disordered" evidence="1">
    <location>
        <begin position="146"/>
        <end position="203"/>
    </location>
</feature>
<dbReference type="HOGENOM" id="CLU_709789_0_0_1"/>
<dbReference type="EMBL" id="AMGY01000002">
    <property type="protein sequence ID" value="EXJ89277.1"/>
    <property type="molecule type" value="Genomic_DNA"/>
</dbReference>
<comment type="caution">
    <text evidence="2">The sequence shown here is derived from an EMBL/GenBank/DDBJ whole genome shotgun (WGS) entry which is preliminary data.</text>
</comment>
<dbReference type="GeneID" id="19166474"/>
<feature type="compositionally biased region" description="Basic and acidic residues" evidence="1">
    <location>
        <begin position="305"/>
        <end position="320"/>
    </location>
</feature>
<evidence type="ECO:0000313" key="2">
    <source>
        <dbReference type="EMBL" id="EXJ89277.1"/>
    </source>
</evidence>
<reference evidence="2 3" key="1">
    <citation type="submission" date="2013-03" db="EMBL/GenBank/DDBJ databases">
        <title>The Genome Sequence of Capronia epimyces CBS 606.96.</title>
        <authorList>
            <consortium name="The Broad Institute Genomics Platform"/>
            <person name="Cuomo C."/>
            <person name="de Hoog S."/>
            <person name="Gorbushina A."/>
            <person name="Walker B."/>
            <person name="Young S.K."/>
            <person name="Zeng Q."/>
            <person name="Gargeya S."/>
            <person name="Fitzgerald M."/>
            <person name="Haas B."/>
            <person name="Abouelleil A."/>
            <person name="Allen A.W."/>
            <person name="Alvarado L."/>
            <person name="Arachchi H.M."/>
            <person name="Berlin A.M."/>
            <person name="Chapman S.B."/>
            <person name="Gainer-Dewar J."/>
            <person name="Goldberg J."/>
            <person name="Griggs A."/>
            <person name="Gujja S."/>
            <person name="Hansen M."/>
            <person name="Howarth C."/>
            <person name="Imamovic A."/>
            <person name="Ireland A."/>
            <person name="Larimer J."/>
            <person name="McCowan C."/>
            <person name="Murphy C."/>
            <person name="Pearson M."/>
            <person name="Poon T.W."/>
            <person name="Priest M."/>
            <person name="Roberts A."/>
            <person name="Saif S."/>
            <person name="Shea T."/>
            <person name="Sisk P."/>
            <person name="Sykes S."/>
            <person name="Wortman J."/>
            <person name="Nusbaum C."/>
            <person name="Birren B."/>
        </authorList>
    </citation>
    <scope>NUCLEOTIDE SEQUENCE [LARGE SCALE GENOMIC DNA]</scope>
    <source>
        <strain evidence="2 3">CBS 606.96</strain>
    </source>
</reference>
<feature type="compositionally biased region" description="Basic and acidic residues" evidence="1">
    <location>
        <begin position="1"/>
        <end position="22"/>
    </location>
</feature>